<proteinExistence type="predicted"/>
<dbReference type="InterPro" id="IPR022137">
    <property type="entry name" value="Znf_prot_DUF3669"/>
</dbReference>
<name>A0A9W9ICA0_9EURO</name>
<sequence>MVEENLPLFADTHELTPLPAITLVTERIFPLPKVARQALITKYCPLALRAHVSANPTNRDCLARIYLGHRRLSDAPPPPNFTSRAIIHRAANVDGYDIEFVLGGDADSAYSQDISLLLGLTPEQLAAMPPRTDLEAMMRTGFKRRIIRVCVLDFNLCSAWEERVGWEDPEALIAHLVKAFFENGSYYPRPLMEHGIEKGLWKAFCVAYVRKGKDILQAPGKDQRVAKLAQMFIDACVLRERESLNKGFDHGHRAHKD</sequence>
<accession>A0A9W9ICA0</accession>
<dbReference type="Proteomes" id="UP001146351">
    <property type="component" value="Unassembled WGS sequence"/>
</dbReference>
<evidence type="ECO:0000313" key="3">
    <source>
        <dbReference type="Proteomes" id="UP001146351"/>
    </source>
</evidence>
<dbReference type="AlphaFoldDB" id="A0A9W9ICA0"/>
<reference evidence="2" key="1">
    <citation type="submission" date="2022-11" db="EMBL/GenBank/DDBJ databases">
        <authorList>
            <person name="Petersen C."/>
        </authorList>
    </citation>
    <scope>NUCLEOTIDE SEQUENCE</scope>
    <source>
        <strain evidence="2">IBT 21917</strain>
    </source>
</reference>
<gene>
    <name evidence="2" type="ORF">N7492_005907</name>
</gene>
<dbReference type="PANTHER" id="PTHR40780:SF2">
    <property type="entry name" value="DUF3669 DOMAIN-CONTAINING PROTEIN"/>
    <property type="match status" value="1"/>
</dbReference>
<comment type="caution">
    <text evidence="2">The sequence shown here is derived from an EMBL/GenBank/DDBJ whole genome shotgun (WGS) entry which is preliminary data.</text>
</comment>
<protein>
    <submittedName>
        <fullName evidence="2">Zinc finger protein-domain-containing protein</fullName>
    </submittedName>
</protein>
<feature type="domain" description="DUF3669" evidence="1">
    <location>
        <begin position="151"/>
        <end position="218"/>
    </location>
</feature>
<dbReference type="PANTHER" id="PTHR40780">
    <property type="entry name" value="DUF3669 DOMAIN-CONTAINING PROTEIN"/>
    <property type="match status" value="1"/>
</dbReference>
<dbReference type="EMBL" id="JAPQKO010000003">
    <property type="protein sequence ID" value="KAJ5173314.1"/>
    <property type="molecule type" value="Genomic_DNA"/>
</dbReference>
<keyword evidence="3" id="KW-1185">Reference proteome</keyword>
<organism evidence="2 3">
    <name type="scientific">Penicillium capsulatum</name>
    <dbReference type="NCBI Taxonomy" id="69766"/>
    <lineage>
        <taxon>Eukaryota</taxon>
        <taxon>Fungi</taxon>
        <taxon>Dikarya</taxon>
        <taxon>Ascomycota</taxon>
        <taxon>Pezizomycotina</taxon>
        <taxon>Eurotiomycetes</taxon>
        <taxon>Eurotiomycetidae</taxon>
        <taxon>Eurotiales</taxon>
        <taxon>Aspergillaceae</taxon>
        <taxon>Penicillium</taxon>
    </lineage>
</organism>
<reference evidence="2" key="2">
    <citation type="journal article" date="2023" name="IMA Fungus">
        <title>Comparative genomic study of the Penicillium genus elucidates a diverse pangenome and 15 lateral gene transfer events.</title>
        <authorList>
            <person name="Petersen C."/>
            <person name="Sorensen T."/>
            <person name="Nielsen M.R."/>
            <person name="Sondergaard T.E."/>
            <person name="Sorensen J.L."/>
            <person name="Fitzpatrick D.A."/>
            <person name="Frisvad J.C."/>
            <person name="Nielsen K.L."/>
        </authorList>
    </citation>
    <scope>NUCLEOTIDE SEQUENCE</scope>
    <source>
        <strain evidence="2">IBT 21917</strain>
    </source>
</reference>
<dbReference type="OrthoDB" id="4361656at2759"/>
<dbReference type="Pfam" id="PF12417">
    <property type="entry name" value="DUF3669"/>
    <property type="match status" value="1"/>
</dbReference>
<evidence type="ECO:0000313" key="2">
    <source>
        <dbReference type="EMBL" id="KAJ5173314.1"/>
    </source>
</evidence>
<evidence type="ECO:0000259" key="1">
    <source>
        <dbReference type="Pfam" id="PF12417"/>
    </source>
</evidence>